<dbReference type="PANTHER" id="PTHR37829:SF3">
    <property type="entry name" value="PROTEIN JAYE-RELATED"/>
    <property type="match status" value="1"/>
</dbReference>
<dbReference type="Pfam" id="PF04865">
    <property type="entry name" value="Baseplate_J"/>
    <property type="match status" value="1"/>
</dbReference>
<dbReference type="InterPro" id="IPR058530">
    <property type="entry name" value="Baseplate_J-like_C"/>
</dbReference>
<feature type="domain" description="Baseplate J-like central" evidence="3">
    <location>
        <begin position="182"/>
        <end position="253"/>
    </location>
</feature>
<dbReference type="RefSeq" id="WP_208985090.1">
    <property type="nucleotide sequence ID" value="NZ_FUZT01000010.1"/>
</dbReference>
<organism evidence="5 6">
    <name type="scientific">Maledivibacter halophilus</name>
    <dbReference type="NCBI Taxonomy" id="36842"/>
    <lineage>
        <taxon>Bacteria</taxon>
        <taxon>Bacillati</taxon>
        <taxon>Bacillota</taxon>
        <taxon>Clostridia</taxon>
        <taxon>Peptostreptococcales</taxon>
        <taxon>Caminicellaceae</taxon>
        <taxon>Maledivibacter</taxon>
    </lineage>
</organism>
<comment type="similarity">
    <text evidence="1">Belongs to the Mu gp47/PBSX XkdT family.</text>
</comment>
<dbReference type="PANTHER" id="PTHR37829">
    <property type="entry name" value="PHAGE-LIKE ELEMENT PBSX PROTEIN XKDT"/>
    <property type="match status" value="1"/>
</dbReference>
<dbReference type="Proteomes" id="UP000190285">
    <property type="component" value="Unassembled WGS sequence"/>
</dbReference>
<protein>
    <submittedName>
        <fullName evidence="5">Uncharacterized phage protein gp47/JayE</fullName>
    </submittedName>
</protein>
<evidence type="ECO:0000259" key="2">
    <source>
        <dbReference type="Pfam" id="PF04865"/>
    </source>
</evidence>
<evidence type="ECO:0000313" key="5">
    <source>
        <dbReference type="EMBL" id="SKC82902.1"/>
    </source>
</evidence>
<name>A0A1T5M3U2_9FIRM</name>
<evidence type="ECO:0000259" key="3">
    <source>
        <dbReference type="Pfam" id="PF26078"/>
    </source>
</evidence>
<reference evidence="5 6" key="1">
    <citation type="submission" date="2017-02" db="EMBL/GenBank/DDBJ databases">
        <authorList>
            <person name="Peterson S.W."/>
        </authorList>
    </citation>
    <scope>NUCLEOTIDE SEQUENCE [LARGE SCALE GENOMIC DNA]</scope>
    <source>
        <strain evidence="5 6">M1</strain>
    </source>
</reference>
<sequence>MTREEIKNRMLSQISDEYDKSQGSFFHDVINALAIELEKAYMNQNKILDQGFVETATGENLDRKAAEQGISRNPPTKAKTIVTIHGLEGVTIEKGTKVASDAASYIITESKTIDSSKEANVPVECEEAGAIGNVPVGAIKYFPVTISGLTSVTNPNPVTNGYNGESDEKLRSRYYNKVRTPATSGNKNHYKNWALEVPGVGDARVLPLWDGNNGTVKVVIIDSEKTGAEPELVAEVKKHIEENRPIGADVTVESASELSIDIKVRLTIDTNNYTMDQVLENIEESIRKYLKEIAFVEDYVSYAQIGSLIFQSKGVMDYSNLTLNDGNSNIVLSNTDVPVLGVITNVE</sequence>
<evidence type="ECO:0000256" key="1">
    <source>
        <dbReference type="ARBA" id="ARBA00038087"/>
    </source>
</evidence>
<keyword evidence="6" id="KW-1185">Reference proteome</keyword>
<dbReference type="InterPro" id="IPR052399">
    <property type="entry name" value="Phage_Baseplate_Assmbl_Protein"/>
</dbReference>
<evidence type="ECO:0000259" key="4">
    <source>
        <dbReference type="Pfam" id="PF26079"/>
    </source>
</evidence>
<dbReference type="Pfam" id="PF26079">
    <property type="entry name" value="Baseplate_J_C"/>
    <property type="match status" value="1"/>
</dbReference>
<feature type="domain" description="Baseplate J-like C-terminal" evidence="4">
    <location>
        <begin position="260"/>
        <end position="344"/>
    </location>
</feature>
<accession>A0A1T5M3U2</accession>
<gene>
    <name evidence="5" type="ORF">SAMN02194393_03773</name>
</gene>
<evidence type="ECO:0000313" key="6">
    <source>
        <dbReference type="Proteomes" id="UP000190285"/>
    </source>
</evidence>
<dbReference type="STRING" id="36842.SAMN02194393_03773"/>
<dbReference type="AlphaFoldDB" id="A0A1T5M3U2"/>
<dbReference type="EMBL" id="FUZT01000010">
    <property type="protein sequence ID" value="SKC82902.1"/>
    <property type="molecule type" value="Genomic_DNA"/>
</dbReference>
<dbReference type="Pfam" id="PF26078">
    <property type="entry name" value="Baseplate_J_M"/>
    <property type="match status" value="1"/>
</dbReference>
<dbReference type="InterPro" id="IPR058531">
    <property type="entry name" value="Baseplate_J_M"/>
</dbReference>
<proteinExistence type="inferred from homology"/>
<dbReference type="InterPro" id="IPR006949">
    <property type="entry name" value="Barrel_Baseplate_J-like"/>
</dbReference>
<feature type="domain" description="Baseplate protein J-like barrel" evidence="2">
    <location>
        <begin position="82"/>
        <end position="161"/>
    </location>
</feature>